<keyword evidence="3" id="KW-0853">WD repeat</keyword>
<proteinExistence type="predicted"/>
<name>A0A165ZDW3_EXIGL</name>
<feature type="non-terminal residue" evidence="7">
    <location>
        <position position="408"/>
    </location>
</feature>
<organism evidence="7 8">
    <name type="scientific">Exidia glandulosa HHB12029</name>
    <dbReference type="NCBI Taxonomy" id="1314781"/>
    <lineage>
        <taxon>Eukaryota</taxon>
        <taxon>Fungi</taxon>
        <taxon>Dikarya</taxon>
        <taxon>Basidiomycota</taxon>
        <taxon>Agaricomycotina</taxon>
        <taxon>Agaricomycetes</taxon>
        <taxon>Auriculariales</taxon>
        <taxon>Exidiaceae</taxon>
        <taxon>Exidia</taxon>
    </lineage>
</organism>
<evidence type="ECO:0000256" key="6">
    <source>
        <dbReference type="SAM" id="MobiDB-lite"/>
    </source>
</evidence>
<reference evidence="7 8" key="1">
    <citation type="journal article" date="2016" name="Mol. Biol. Evol.">
        <title>Comparative Genomics of Early-Diverging Mushroom-Forming Fungi Provides Insights into the Origins of Lignocellulose Decay Capabilities.</title>
        <authorList>
            <person name="Nagy L.G."/>
            <person name="Riley R."/>
            <person name="Tritt A."/>
            <person name="Adam C."/>
            <person name="Daum C."/>
            <person name="Floudas D."/>
            <person name="Sun H."/>
            <person name="Yadav J.S."/>
            <person name="Pangilinan J."/>
            <person name="Larsson K.H."/>
            <person name="Matsuura K."/>
            <person name="Barry K."/>
            <person name="Labutti K."/>
            <person name="Kuo R."/>
            <person name="Ohm R.A."/>
            <person name="Bhattacharya S.S."/>
            <person name="Shirouzu T."/>
            <person name="Yoshinaga Y."/>
            <person name="Martin F.M."/>
            <person name="Grigoriev I.V."/>
            <person name="Hibbett D.S."/>
        </authorList>
    </citation>
    <scope>NUCLEOTIDE SEQUENCE [LARGE SCALE GENOMIC DNA]</scope>
    <source>
        <strain evidence="7 8">HHB12029</strain>
    </source>
</reference>
<feature type="region of interest" description="Disordered" evidence="6">
    <location>
        <begin position="72"/>
        <end position="96"/>
    </location>
</feature>
<dbReference type="GO" id="GO:0034388">
    <property type="term" value="C:Pwp2p-containing subcomplex of 90S preribosome"/>
    <property type="evidence" value="ECO:0007669"/>
    <property type="project" value="TreeGrafter"/>
</dbReference>
<evidence type="ECO:0000313" key="7">
    <source>
        <dbReference type="EMBL" id="KZV81779.1"/>
    </source>
</evidence>
<dbReference type="InterPro" id="IPR045161">
    <property type="entry name" value="Utp18"/>
</dbReference>
<feature type="region of interest" description="Disordered" evidence="6">
    <location>
        <begin position="44"/>
        <end position="63"/>
    </location>
</feature>
<dbReference type="SUPFAM" id="SSF50978">
    <property type="entry name" value="WD40 repeat-like"/>
    <property type="match status" value="1"/>
</dbReference>
<dbReference type="Gene3D" id="2.130.10.10">
    <property type="entry name" value="YVTN repeat-like/Quinoprotein amine dehydrogenase"/>
    <property type="match status" value="1"/>
</dbReference>
<accession>A0A165ZDW3</accession>
<evidence type="ECO:0000313" key="8">
    <source>
        <dbReference type="Proteomes" id="UP000077266"/>
    </source>
</evidence>
<dbReference type="OrthoDB" id="1935146at2759"/>
<sequence>MPKAPKRRRTEPTALGDAPAHVVADKDDEELALEAALFGGALPKAKSKRRAEESDDDAAEFDTLNDDALFFVDDAGGEGDAPVPAPAPGRKARKKAAWVDEDDEELRVNIAENKRLRKLRDAEGEEEVAGADYESRLRRQYEKLNPTPAWLSQARSKRRKHESDDEEPLGDVLTSTASLLSHARPTSLPPGDLSITRLRDANISQPSSGHSLHSVAFHPSRAVPVLMTSSSDRRVRLYTVDGHTNPHLQTLHIPDLPQPHALFSPDGANAYLCGMAPHFWTYDLQAGGTVYKSHSLAHAGVKSTLIHAISGSGSGGMMAFAGANGVVALVDARAKQSVGSLKANGGVADIQFTGTGTEGNEVTALGLDSEVYVFDVRARRCVRRWRDVDGFAGSTLGASAGGKYLATG</sequence>
<dbReference type="InParanoid" id="A0A165ZDW3"/>
<dbReference type="STRING" id="1314781.A0A165ZDW3"/>
<feature type="region of interest" description="Disordered" evidence="6">
    <location>
        <begin position="1"/>
        <end position="22"/>
    </location>
</feature>
<evidence type="ECO:0000256" key="3">
    <source>
        <dbReference type="ARBA" id="ARBA00022574"/>
    </source>
</evidence>
<feature type="compositionally biased region" description="Acidic residues" evidence="6">
    <location>
        <begin position="53"/>
        <end position="63"/>
    </location>
</feature>
<comment type="subcellular location">
    <subcellularLocation>
        <location evidence="1">Nucleus</location>
        <location evidence="1">Nucleolus</location>
    </subcellularLocation>
</comment>
<evidence type="ECO:0008006" key="9">
    <source>
        <dbReference type="Google" id="ProtNLM"/>
    </source>
</evidence>
<dbReference type="EMBL" id="KV426369">
    <property type="protein sequence ID" value="KZV81779.1"/>
    <property type="molecule type" value="Genomic_DNA"/>
</dbReference>
<dbReference type="GO" id="GO:0006364">
    <property type="term" value="P:rRNA processing"/>
    <property type="evidence" value="ECO:0007669"/>
    <property type="project" value="UniProtKB-KW"/>
</dbReference>
<gene>
    <name evidence="7" type="ORF">EXIGLDRAFT_730612</name>
</gene>
<protein>
    <recommendedName>
        <fullName evidence="9">WD40 repeat-like protein</fullName>
    </recommendedName>
</protein>
<dbReference type="AlphaFoldDB" id="A0A165ZDW3"/>
<dbReference type="InterPro" id="IPR015943">
    <property type="entry name" value="WD40/YVTN_repeat-like_dom_sf"/>
</dbReference>
<keyword evidence="2" id="KW-0698">rRNA processing</keyword>
<dbReference type="PANTHER" id="PTHR18359">
    <property type="entry name" value="WD-REPEAT PROTEIN-RELATED"/>
    <property type="match status" value="1"/>
</dbReference>
<feature type="region of interest" description="Disordered" evidence="6">
    <location>
        <begin position="148"/>
        <end position="170"/>
    </location>
</feature>
<dbReference type="PANTHER" id="PTHR18359:SF0">
    <property type="entry name" value="U3 SMALL NUCLEOLAR RNA-ASSOCIATED PROTEIN 18 HOMOLOG"/>
    <property type="match status" value="1"/>
</dbReference>
<keyword evidence="4" id="KW-0677">Repeat</keyword>
<dbReference type="GO" id="GO:0032040">
    <property type="term" value="C:small-subunit processome"/>
    <property type="evidence" value="ECO:0007669"/>
    <property type="project" value="TreeGrafter"/>
</dbReference>
<dbReference type="FunCoup" id="A0A165ZDW3">
    <property type="interactions" value="816"/>
</dbReference>
<evidence type="ECO:0000256" key="2">
    <source>
        <dbReference type="ARBA" id="ARBA00022552"/>
    </source>
</evidence>
<evidence type="ECO:0000256" key="5">
    <source>
        <dbReference type="ARBA" id="ARBA00023242"/>
    </source>
</evidence>
<dbReference type="Proteomes" id="UP000077266">
    <property type="component" value="Unassembled WGS sequence"/>
</dbReference>
<dbReference type="InterPro" id="IPR036322">
    <property type="entry name" value="WD40_repeat_dom_sf"/>
</dbReference>
<evidence type="ECO:0000256" key="1">
    <source>
        <dbReference type="ARBA" id="ARBA00004604"/>
    </source>
</evidence>
<keyword evidence="8" id="KW-1185">Reference proteome</keyword>
<evidence type="ECO:0000256" key="4">
    <source>
        <dbReference type="ARBA" id="ARBA00022737"/>
    </source>
</evidence>
<keyword evidence="5" id="KW-0539">Nucleus</keyword>